<dbReference type="SUPFAM" id="SSF55874">
    <property type="entry name" value="ATPase domain of HSP90 chaperone/DNA topoisomerase II/histidine kinase"/>
    <property type="match status" value="1"/>
</dbReference>
<dbReference type="SUPFAM" id="SSF52172">
    <property type="entry name" value="CheY-like"/>
    <property type="match status" value="1"/>
</dbReference>
<dbReference type="EMBL" id="MCFJ01000001">
    <property type="protein sequence ID" value="ORY71179.1"/>
    <property type="molecule type" value="Genomic_DNA"/>
</dbReference>
<dbReference type="InterPro" id="IPR029016">
    <property type="entry name" value="GAF-like_dom_sf"/>
</dbReference>
<keyword evidence="4" id="KW-0808">Transferase</keyword>
<accession>A0A1Y2EHX9</accession>
<evidence type="ECO:0000256" key="1">
    <source>
        <dbReference type="ARBA" id="ARBA00022543"/>
    </source>
</evidence>
<evidence type="ECO:0000313" key="17">
    <source>
        <dbReference type="Proteomes" id="UP000193689"/>
    </source>
</evidence>
<proteinExistence type="predicted"/>
<dbReference type="SUPFAM" id="SSF55785">
    <property type="entry name" value="PYP-like sensor domain (PAS domain)"/>
    <property type="match status" value="1"/>
</dbReference>
<feature type="compositionally biased region" description="Polar residues" evidence="12">
    <location>
        <begin position="1053"/>
        <end position="1075"/>
    </location>
</feature>
<dbReference type="SMART" id="SM00448">
    <property type="entry name" value="REC"/>
    <property type="match status" value="1"/>
</dbReference>
<dbReference type="PRINTS" id="PR01033">
    <property type="entry name" value="PHYTOCHROME"/>
</dbReference>
<keyword evidence="9" id="KW-0902">Two-component regulatory system</keyword>
<organism evidence="16 17">
    <name type="scientific">Pseudomassariella vexata</name>
    <dbReference type="NCBI Taxonomy" id="1141098"/>
    <lineage>
        <taxon>Eukaryota</taxon>
        <taxon>Fungi</taxon>
        <taxon>Dikarya</taxon>
        <taxon>Ascomycota</taxon>
        <taxon>Pezizomycotina</taxon>
        <taxon>Sordariomycetes</taxon>
        <taxon>Xylariomycetidae</taxon>
        <taxon>Amphisphaeriales</taxon>
        <taxon>Pseudomassariaceae</taxon>
        <taxon>Pseudomassariella</taxon>
    </lineage>
</organism>
<feature type="region of interest" description="Disordered" evidence="12">
    <location>
        <begin position="242"/>
        <end position="261"/>
    </location>
</feature>
<dbReference type="InterPro" id="IPR003594">
    <property type="entry name" value="HATPase_dom"/>
</dbReference>
<dbReference type="SUPFAM" id="SSF55781">
    <property type="entry name" value="GAF domain-like"/>
    <property type="match status" value="2"/>
</dbReference>
<dbReference type="STRING" id="1141098.A0A1Y2EHX9"/>
<protein>
    <submittedName>
        <fullName evidence="16">Uncharacterized protein</fullName>
    </submittedName>
</protein>
<dbReference type="GO" id="GO:0009881">
    <property type="term" value="F:photoreceptor activity"/>
    <property type="evidence" value="ECO:0007669"/>
    <property type="project" value="UniProtKB-KW"/>
</dbReference>
<dbReference type="GeneID" id="63771071"/>
<comment type="caution">
    <text evidence="16">The sequence shown here is derived from an EMBL/GenBank/DDBJ whole genome shotgun (WGS) entry which is preliminary data.</text>
</comment>
<dbReference type="GO" id="GO:0005524">
    <property type="term" value="F:ATP binding"/>
    <property type="evidence" value="ECO:0007669"/>
    <property type="project" value="UniProtKB-KW"/>
</dbReference>
<dbReference type="CDD" id="cd00082">
    <property type="entry name" value="HisKA"/>
    <property type="match status" value="1"/>
</dbReference>
<feature type="modified residue" description="4-aspartylphosphate" evidence="11">
    <location>
        <position position="1165"/>
    </location>
</feature>
<evidence type="ECO:0000259" key="15">
    <source>
        <dbReference type="PROSITE" id="PS50110"/>
    </source>
</evidence>
<dbReference type="Gene3D" id="3.30.450.270">
    <property type="match status" value="1"/>
</dbReference>
<dbReference type="Pfam" id="PF08446">
    <property type="entry name" value="PAS_2"/>
    <property type="match status" value="1"/>
</dbReference>
<dbReference type="GO" id="GO:0000155">
    <property type="term" value="F:phosphorelay sensor kinase activity"/>
    <property type="evidence" value="ECO:0007669"/>
    <property type="project" value="InterPro"/>
</dbReference>
<feature type="domain" description="Response regulatory" evidence="15">
    <location>
        <begin position="1114"/>
        <end position="1245"/>
    </location>
</feature>
<evidence type="ECO:0000259" key="13">
    <source>
        <dbReference type="PROSITE" id="PS50046"/>
    </source>
</evidence>
<dbReference type="Gene3D" id="3.30.450.20">
    <property type="entry name" value="PAS domain"/>
    <property type="match status" value="1"/>
</dbReference>
<dbReference type="InterPro" id="IPR035965">
    <property type="entry name" value="PAS-like_dom_sf"/>
</dbReference>
<dbReference type="PROSITE" id="PS50046">
    <property type="entry name" value="PHYTOCHROME_2"/>
    <property type="match status" value="1"/>
</dbReference>
<keyword evidence="8" id="KW-0157">Chromophore</keyword>
<reference evidence="16 17" key="1">
    <citation type="submission" date="2016-07" db="EMBL/GenBank/DDBJ databases">
        <title>Pervasive Adenine N6-methylation of Active Genes in Fungi.</title>
        <authorList>
            <consortium name="DOE Joint Genome Institute"/>
            <person name="Mondo S.J."/>
            <person name="Dannebaum R.O."/>
            <person name="Kuo R.C."/>
            <person name="Labutti K."/>
            <person name="Haridas S."/>
            <person name="Kuo A."/>
            <person name="Salamov A."/>
            <person name="Ahrendt S.R."/>
            <person name="Lipzen A."/>
            <person name="Sullivan W."/>
            <person name="Andreopoulos W.B."/>
            <person name="Clum A."/>
            <person name="Lindquist E."/>
            <person name="Daum C."/>
            <person name="Ramamoorthy G.K."/>
            <person name="Gryganskyi A."/>
            <person name="Culley D."/>
            <person name="Magnuson J.K."/>
            <person name="James T.Y."/>
            <person name="O'Malley M.A."/>
            <person name="Stajich J.E."/>
            <person name="Spatafora J.W."/>
            <person name="Visel A."/>
            <person name="Grigoriev I.V."/>
        </authorList>
    </citation>
    <scope>NUCLEOTIDE SEQUENCE [LARGE SCALE GENOMIC DNA]</scope>
    <source>
        <strain evidence="16 17">CBS 129021</strain>
    </source>
</reference>
<dbReference type="InterPro" id="IPR036097">
    <property type="entry name" value="HisK_dim/P_sf"/>
</dbReference>
<dbReference type="InterPro" id="IPR001294">
    <property type="entry name" value="Phytochrome"/>
</dbReference>
<dbReference type="SMART" id="SM00388">
    <property type="entry name" value="HisKA"/>
    <property type="match status" value="1"/>
</dbReference>
<dbReference type="InterPro" id="IPR036890">
    <property type="entry name" value="HATPase_C_sf"/>
</dbReference>
<dbReference type="Pfam" id="PF01590">
    <property type="entry name" value="GAF"/>
    <property type="match status" value="1"/>
</dbReference>
<evidence type="ECO:0000256" key="4">
    <source>
        <dbReference type="ARBA" id="ARBA00022679"/>
    </source>
</evidence>
<dbReference type="GO" id="GO:0009584">
    <property type="term" value="P:detection of visible light"/>
    <property type="evidence" value="ECO:0007669"/>
    <property type="project" value="InterPro"/>
</dbReference>
<feature type="domain" description="Phytochrome chromophore attachment site" evidence="13">
    <location>
        <begin position="309"/>
        <end position="471"/>
    </location>
</feature>
<dbReference type="InterPro" id="IPR016132">
    <property type="entry name" value="Phyto_chromo_attachment"/>
</dbReference>
<name>A0A1Y2EHX9_9PEZI</name>
<dbReference type="InterPro" id="IPR003661">
    <property type="entry name" value="HisK_dim/P_dom"/>
</dbReference>
<evidence type="ECO:0000259" key="14">
    <source>
        <dbReference type="PROSITE" id="PS50109"/>
    </source>
</evidence>
<dbReference type="InterPro" id="IPR005467">
    <property type="entry name" value="His_kinase_dom"/>
</dbReference>
<dbReference type="Gene3D" id="3.30.565.10">
    <property type="entry name" value="Histidine kinase-like ATPase, C-terminal domain"/>
    <property type="match status" value="1"/>
</dbReference>
<keyword evidence="1" id="KW-0600">Photoreceptor protein</keyword>
<dbReference type="Pfam" id="PF00360">
    <property type="entry name" value="PHY"/>
    <property type="match status" value="1"/>
</dbReference>
<dbReference type="InterPro" id="IPR043150">
    <property type="entry name" value="Phytochrome_PHY_sf"/>
</dbReference>
<keyword evidence="10" id="KW-0675">Receptor</keyword>
<keyword evidence="7" id="KW-0067">ATP-binding</keyword>
<evidence type="ECO:0000256" key="7">
    <source>
        <dbReference type="ARBA" id="ARBA00022840"/>
    </source>
</evidence>
<gene>
    <name evidence="16" type="ORF">BCR38DRAFT_329196</name>
</gene>
<dbReference type="SMART" id="SM00387">
    <property type="entry name" value="HATPase_c"/>
    <property type="match status" value="1"/>
</dbReference>
<feature type="region of interest" description="Disordered" evidence="12">
    <location>
        <begin position="1020"/>
        <end position="1087"/>
    </location>
</feature>
<dbReference type="PANTHER" id="PTHR43065">
    <property type="entry name" value="SENSOR HISTIDINE KINASE"/>
    <property type="match status" value="1"/>
</dbReference>
<evidence type="ECO:0000256" key="9">
    <source>
        <dbReference type="ARBA" id="ARBA00023012"/>
    </source>
</evidence>
<feature type="domain" description="Histidine kinase" evidence="14">
    <location>
        <begin position="685"/>
        <end position="917"/>
    </location>
</feature>
<evidence type="ECO:0000256" key="5">
    <source>
        <dbReference type="ARBA" id="ARBA00022741"/>
    </source>
</evidence>
<keyword evidence="2 11" id="KW-0597">Phosphoprotein</keyword>
<dbReference type="Gene3D" id="3.30.450.40">
    <property type="match status" value="1"/>
</dbReference>
<dbReference type="PANTHER" id="PTHR43065:SF10">
    <property type="entry name" value="PEROXIDE STRESS-ACTIVATED HISTIDINE KINASE MAK3"/>
    <property type="match status" value="1"/>
</dbReference>
<keyword evidence="6" id="KW-0418">Kinase</keyword>
<dbReference type="Pfam" id="PF00512">
    <property type="entry name" value="HisKA"/>
    <property type="match status" value="1"/>
</dbReference>
<evidence type="ECO:0000256" key="12">
    <source>
        <dbReference type="SAM" id="MobiDB-lite"/>
    </source>
</evidence>
<evidence type="ECO:0000256" key="3">
    <source>
        <dbReference type="ARBA" id="ARBA00022606"/>
    </source>
</evidence>
<dbReference type="InParanoid" id="A0A1Y2EHX9"/>
<dbReference type="OrthoDB" id="2015534at2759"/>
<evidence type="ECO:0000256" key="6">
    <source>
        <dbReference type="ARBA" id="ARBA00022777"/>
    </source>
</evidence>
<dbReference type="RefSeq" id="XP_040720771.1">
    <property type="nucleotide sequence ID" value="XM_040854859.1"/>
</dbReference>
<dbReference type="PROSITE" id="PS50109">
    <property type="entry name" value="HIS_KIN"/>
    <property type="match status" value="1"/>
</dbReference>
<evidence type="ECO:0000313" key="16">
    <source>
        <dbReference type="EMBL" id="ORY71179.1"/>
    </source>
</evidence>
<dbReference type="PROSITE" id="PS50110">
    <property type="entry name" value="RESPONSE_REGULATORY"/>
    <property type="match status" value="1"/>
</dbReference>
<keyword evidence="5" id="KW-0547">Nucleotide-binding</keyword>
<feature type="compositionally biased region" description="Polar residues" evidence="12">
    <location>
        <begin position="1020"/>
        <end position="1045"/>
    </location>
</feature>
<dbReference type="Gene3D" id="1.10.287.130">
    <property type="match status" value="1"/>
</dbReference>
<keyword evidence="3" id="KW-0716">Sensory transduction</keyword>
<dbReference type="InterPro" id="IPR001789">
    <property type="entry name" value="Sig_transdc_resp-reg_receiver"/>
</dbReference>
<dbReference type="CDD" id="cd17546">
    <property type="entry name" value="REC_hyHK_CKI1_RcsC-like"/>
    <property type="match status" value="1"/>
</dbReference>
<keyword evidence="17" id="KW-1185">Reference proteome</keyword>
<dbReference type="InterPro" id="IPR013654">
    <property type="entry name" value="PAS_2"/>
</dbReference>
<sequence>MESSLEKRDVAAKGKRNGILSDLLCSSVLQGEGHNPNLFVFENASLSASASDRTGDNRFSKATGIQPDIQLDSSGIASPSSFGENLGSARITYAISDEGHAVITGRDLELHRCEDEPIHTPGAIQGFGLLVGLREEFDGRFSVRVASENSGRIVRYSPQELFSLNSFLDVFKEEEADKIRYRIRSIRNEDSNPVTNEPAVFSISMQQPRDKSIKLWCAIYIASSHSNLIICEFELQDDCDHPLRPSDEMKPSPPKNTPNQDLAVQESNKEIEVLRQHLIDLRNPRKEIDAMDTIDLVSQIEQSLGSAPNLDVFLEIVVDIVKELTGFHRVMIYQFDSSLNGKVITEVADLAYSQNLYKGLCFPASDIPKQARELYKINKVRLLYNRDLESARLVYRSVEDAKQPLDLTHSYLRALSPFHRKYVTNMAVRASLSISITASNELWGLITCHTYGPHGMRVAFPIRKICRLVGDIASRNLERLSYVSRLEARNLINTIPNDNNPTGNIISSSKELLKLFDANSGMLYVLGETSIMGQPEDSQEVLAVLEYLRIKKFTSVITTQNIGNDFPELRYPPGFSTVAGLLYVPLSSDGQDFIVFLRKGQVVEVKWAGNPYKNVINEGTSKLLEPRPSFEVWHEVDSSKCKEWSSEQIETAAVLCLVYGKFLEIWKQKETAVRLSRQTQLLLANSAHELRTPLNAIINCLEIALEDNLDEETRDNIVKSRSASKSLICVINDLLDLTKTEEGQELIKDEIFNLMACIKEATEPFTDVAKRKTIDYEIIEHPSLPRLVRGDQRRVRQIITNLVENAFQFTSQGRIKVECYAAEIINFRVKFEVAVQDTGRGMSYQQLDALFRDFEQVSLHADESSNGDKVGKSGDNRTMGLGLAIVARIIQNMGGQLRVKSKEGKGSRFVLQLPLGLVNNAANDNASTNDIILGAQPSAATTTNTPHPKESGEVTLVDRRSPIMMTNANLDHALAMPNGTSIIGSPVCGVRKDTDGERLLDAIQNSYPVGDPMFQEIRQQRQVPKTSSKSLLCGESITSNVPQPENSDRRPFSTGSKHSQSGRCTTKSPTDTQTPMGYVRAPHKYHDKPTLLPSTVTSSYTNASASTSTGGKLHVLVAEDDPINMMIIRKRLETAGHAVSATANGEDCARVYIDKPQDFDVILMDIQMPIVDGLKSTKIIRAFEKSEECFGLSSLAQHQGRVPIIAVSASLAESEKAVYINAGFDGWILKPINFKRLNVLLTGMFDDDTRSNCLYVKGEWERGGWFASRCNILSHGLEVSKASSSDFKSTSLVLKQSEAGT</sequence>
<evidence type="ECO:0000256" key="10">
    <source>
        <dbReference type="ARBA" id="ARBA00023170"/>
    </source>
</evidence>
<dbReference type="InterPro" id="IPR013515">
    <property type="entry name" value="Phytochrome_cen-reg"/>
</dbReference>
<dbReference type="Proteomes" id="UP000193689">
    <property type="component" value="Unassembled WGS sequence"/>
</dbReference>
<dbReference type="InterPro" id="IPR011006">
    <property type="entry name" value="CheY-like_superfamily"/>
</dbReference>
<dbReference type="Pfam" id="PF00072">
    <property type="entry name" value="Response_reg"/>
    <property type="match status" value="1"/>
</dbReference>
<dbReference type="SUPFAM" id="SSF47384">
    <property type="entry name" value="Homodimeric domain of signal transducing histidine kinase"/>
    <property type="match status" value="1"/>
</dbReference>
<dbReference type="Gene3D" id="3.40.50.2300">
    <property type="match status" value="1"/>
</dbReference>
<dbReference type="GO" id="GO:0006355">
    <property type="term" value="P:regulation of DNA-templated transcription"/>
    <property type="evidence" value="ECO:0007669"/>
    <property type="project" value="InterPro"/>
</dbReference>
<dbReference type="InterPro" id="IPR003018">
    <property type="entry name" value="GAF"/>
</dbReference>
<evidence type="ECO:0000256" key="8">
    <source>
        <dbReference type="ARBA" id="ARBA00022991"/>
    </source>
</evidence>
<dbReference type="Pfam" id="PF02518">
    <property type="entry name" value="HATPase_c"/>
    <property type="match status" value="1"/>
</dbReference>
<evidence type="ECO:0000256" key="11">
    <source>
        <dbReference type="PROSITE-ProRule" id="PRU00169"/>
    </source>
</evidence>
<evidence type="ECO:0000256" key="2">
    <source>
        <dbReference type="ARBA" id="ARBA00022553"/>
    </source>
</evidence>